<evidence type="ECO:0000256" key="5">
    <source>
        <dbReference type="ARBA" id="ARBA00023136"/>
    </source>
</evidence>
<sequence length="848" mass="92568">MNQVKAWLSHVATTYPRRVYLLIIALTLIAASQIPKLTIDTDPENMLPASHPVRVFDAMTKARFALYDSIVIGAINESENGVFNPVSLAQMDAITRQILTLDGVVAADLMALSTVDNISQQGAGTIHFDYMMRSAPTDQAGSDQIRRALQRLPLLNNTLVSADGKAAAIYVPLKDKSLSFEVAQQIRAIIADQQPQDDYHLTGLPVAENQFGHEMFVQMAVAAPLAGLMIFLLMWYFFRSIPLVIAPMLVAMATVIITMGTLIGLGYTVHIMSSMIAIFLMPIAVVDSIHIMSEFADNYQPGDKVKTVITKVVNDLFTPMLFTSITSAVGFVSLMLTPIPPVQVFGAFVGGGILLALLLTLLILPAYLVRMSPSALSAMQSRLKRRPSQLAGALGWLSTQTVHRSKGIAIVSALLLGLSWWGISQIRVNDNPIRWFKSDHPLRIADSALNHHFAGTYDGYLVLTSIPSSAPHELTQATIKQLKAPLSATVMLAAQGDNEALDRLLMTLEDASFDSGSDALLPLIAQWETFAERQRRFLSPALLSWMEALQQHLDRTGLVGKSNSLVDVTKTVNRDLHSGTDDDLALPTSAQGVAQALLQYQSSHRPQDLWHFVTSDYRHGLIWLQLTSGDNQHMSQVMDEVSAYLTQHPLPAGIDIDWAGKAYINVAWQQAMVSGMGESLISAFVVVLVMMVLLFRSPLYGVLAMLPLTLTISLIYGLIGWLGKDYDMPIAVLSALTLGLSVDFAIHFLERFREQLKQLGDVRLALSAMFEEPARAISRNAIVIALGFTPLLLSPLVPYVTVGVLLASIMAISAVTTLLLLPASLWLLRSVIHPSGINAPEALQGESK</sequence>
<feature type="transmembrane region" description="Helical" evidence="6">
    <location>
        <begin position="312"/>
        <end position="336"/>
    </location>
</feature>
<proteinExistence type="predicted"/>
<dbReference type="Proteomes" id="UP000305675">
    <property type="component" value="Unassembled WGS sequence"/>
</dbReference>
<feature type="transmembrane region" description="Helical" evidence="6">
    <location>
        <begin position="679"/>
        <end position="695"/>
    </location>
</feature>
<feature type="transmembrane region" description="Helical" evidence="6">
    <location>
        <begin position="728"/>
        <end position="749"/>
    </location>
</feature>
<comment type="subcellular location">
    <subcellularLocation>
        <location evidence="1">Cell membrane</location>
        <topology evidence="1">Multi-pass membrane protein</topology>
    </subcellularLocation>
</comment>
<reference evidence="8 9" key="1">
    <citation type="submission" date="2019-04" db="EMBL/GenBank/DDBJ databases">
        <authorList>
            <person name="Hwang J.C."/>
        </authorList>
    </citation>
    <scope>NUCLEOTIDE SEQUENCE [LARGE SCALE GENOMIC DNA]</scope>
    <source>
        <strain evidence="8 9">IMCC35002</strain>
    </source>
</reference>
<accession>A0A4U1BPN8</accession>
<feature type="transmembrane region" description="Helical" evidence="6">
    <location>
        <begin position="702"/>
        <end position="722"/>
    </location>
</feature>
<evidence type="ECO:0000256" key="3">
    <source>
        <dbReference type="ARBA" id="ARBA00022692"/>
    </source>
</evidence>
<evidence type="ECO:0000313" key="8">
    <source>
        <dbReference type="EMBL" id="TKB55529.1"/>
    </source>
</evidence>
<evidence type="ECO:0000256" key="6">
    <source>
        <dbReference type="SAM" id="Phobius"/>
    </source>
</evidence>
<dbReference type="PROSITE" id="PS50156">
    <property type="entry name" value="SSD"/>
    <property type="match status" value="1"/>
</dbReference>
<feature type="transmembrane region" description="Helical" evidence="6">
    <location>
        <begin position="215"/>
        <end position="237"/>
    </location>
</feature>
<evidence type="ECO:0000256" key="1">
    <source>
        <dbReference type="ARBA" id="ARBA00004651"/>
    </source>
</evidence>
<dbReference type="GO" id="GO:0005886">
    <property type="term" value="C:plasma membrane"/>
    <property type="evidence" value="ECO:0007669"/>
    <property type="project" value="UniProtKB-SubCell"/>
</dbReference>
<feature type="transmembrane region" description="Helical" evidence="6">
    <location>
        <begin position="342"/>
        <end position="369"/>
    </location>
</feature>
<evidence type="ECO:0000313" key="9">
    <source>
        <dbReference type="Proteomes" id="UP000305675"/>
    </source>
</evidence>
<dbReference type="OrthoDB" id="9803781at2"/>
<feature type="domain" description="SSD" evidence="7">
    <location>
        <begin position="243"/>
        <end position="370"/>
    </location>
</feature>
<evidence type="ECO:0000259" key="7">
    <source>
        <dbReference type="PROSITE" id="PS50156"/>
    </source>
</evidence>
<dbReference type="AlphaFoldDB" id="A0A4U1BPN8"/>
<dbReference type="PANTHER" id="PTHR33406:SF13">
    <property type="entry name" value="MEMBRANE PROTEIN YDFJ"/>
    <property type="match status" value="1"/>
</dbReference>
<feature type="transmembrane region" description="Helical" evidence="6">
    <location>
        <begin position="407"/>
        <end position="423"/>
    </location>
</feature>
<dbReference type="EMBL" id="SWCJ01000005">
    <property type="protein sequence ID" value="TKB55529.1"/>
    <property type="molecule type" value="Genomic_DNA"/>
</dbReference>
<keyword evidence="2" id="KW-1003">Cell membrane</keyword>
<protein>
    <submittedName>
        <fullName evidence="8">RND transporter</fullName>
    </submittedName>
</protein>
<keyword evidence="4 6" id="KW-1133">Transmembrane helix</keyword>
<dbReference type="PANTHER" id="PTHR33406">
    <property type="entry name" value="MEMBRANE PROTEIN MJ1562-RELATED"/>
    <property type="match status" value="1"/>
</dbReference>
<evidence type="ECO:0000256" key="4">
    <source>
        <dbReference type="ARBA" id="ARBA00022989"/>
    </source>
</evidence>
<dbReference type="Pfam" id="PF03176">
    <property type="entry name" value="MMPL"/>
    <property type="match status" value="2"/>
</dbReference>
<comment type="caution">
    <text evidence="8">The sequence shown here is derived from an EMBL/GenBank/DDBJ whole genome shotgun (WGS) entry which is preliminary data.</text>
</comment>
<dbReference type="InterPro" id="IPR050545">
    <property type="entry name" value="Mycobact_MmpL"/>
</dbReference>
<dbReference type="Gene3D" id="1.20.1640.10">
    <property type="entry name" value="Multidrug efflux transporter AcrB transmembrane domain"/>
    <property type="match status" value="2"/>
</dbReference>
<name>A0A4U1BPN8_9GAMM</name>
<feature type="transmembrane region" description="Helical" evidence="6">
    <location>
        <begin position="244"/>
        <end position="265"/>
    </location>
</feature>
<dbReference type="RefSeq" id="WP_136863286.1">
    <property type="nucleotide sequence ID" value="NZ_SWCJ01000005.1"/>
</dbReference>
<keyword evidence="5 6" id="KW-0472">Membrane</keyword>
<organism evidence="8 9">
    <name type="scientific">Ferrimonas aestuarii</name>
    <dbReference type="NCBI Taxonomy" id="2569539"/>
    <lineage>
        <taxon>Bacteria</taxon>
        <taxon>Pseudomonadati</taxon>
        <taxon>Pseudomonadota</taxon>
        <taxon>Gammaproteobacteria</taxon>
        <taxon>Alteromonadales</taxon>
        <taxon>Ferrimonadaceae</taxon>
        <taxon>Ferrimonas</taxon>
    </lineage>
</organism>
<gene>
    <name evidence="8" type="ORF">FCL42_10110</name>
</gene>
<dbReference type="InterPro" id="IPR004869">
    <property type="entry name" value="MMPL_dom"/>
</dbReference>
<keyword evidence="9" id="KW-1185">Reference proteome</keyword>
<dbReference type="SUPFAM" id="SSF82866">
    <property type="entry name" value="Multidrug efflux transporter AcrB transmembrane domain"/>
    <property type="match status" value="2"/>
</dbReference>
<feature type="transmembrane region" description="Helical" evidence="6">
    <location>
        <begin position="271"/>
        <end position="291"/>
    </location>
</feature>
<dbReference type="InterPro" id="IPR000731">
    <property type="entry name" value="SSD"/>
</dbReference>
<feature type="transmembrane region" description="Helical" evidence="6">
    <location>
        <begin position="806"/>
        <end position="828"/>
    </location>
</feature>
<evidence type="ECO:0000256" key="2">
    <source>
        <dbReference type="ARBA" id="ARBA00022475"/>
    </source>
</evidence>
<feature type="transmembrane region" description="Helical" evidence="6">
    <location>
        <begin position="781"/>
        <end position="800"/>
    </location>
</feature>
<keyword evidence="3 6" id="KW-0812">Transmembrane</keyword>